<accession>A0A4Y7PKE2</accession>
<reference evidence="1 2" key="1">
    <citation type="submission" date="2018-06" db="EMBL/GenBank/DDBJ databases">
        <title>A transcriptomic atlas of mushroom development highlights an independent origin of complex multicellularity.</title>
        <authorList>
            <consortium name="DOE Joint Genome Institute"/>
            <person name="Krizsan K."/>
            <person name="Almasi E."/>
            <person name="Merenyi Z."/>
            <person name="Sahu N."/>
            <person name="Viragh M."/>
            <person name="Koszo T."/>
            <person name="Mondo S."/>
            <person name="Kiss B."/>
            <person name="Balint B."/>
            <person name="Kues U."/>
            <person name="Barry K."/>
            <person name="Hegedus J.C."/>
            <person name="Henrissat B."/>
            <person name="Johnson J."/>
            <person name="Lipzen A."/>
            <person name="Ohm R."/>
            <person name="Nagy I."/>
            <person name="Pangilinan J."/>
            <person name="Yan J."/>
            <person name="Xiong Y."/>
            <person name="Grigoriev I.V."/>
            <person name="Hibbett D.S."/>
            <person name="Nagy L.G."/>
        </authorList>
    </citation>
    <scope>NUCLEOTIDE SEQUENCE [LARGE SCALE GENOMIC DNA]</scope>
    <source>
        <strain evidence="1 2">SZMC22713</strain>
    </source>
</reference>
<evidence type="ECO:0000313" key="1">
    <source>
        <dbReference type="EMBL" id="TDL15943.1"/>
    </source>
</evidence>
<evidence type="ECO:0000313" key="2">
    <source>
        <dbReference type="Proteomes" id="UP000294933"/>
    </source>
</evidence>
<dbReference type="AlphaFoldDB" id="A0A4Y7PKE2"/>
<dbReference type="OrthoDB" id="2603857at2759"/>
<dbReference type="VEuPathDB" id="FungiDB:BD410DRAFT_844779"/>
<organism evidence="1 2">
    <name type="scientific">Rickenella mellea</name>
    <dbReference type="NCBI Taxonomy" id="50990"/>
    <lineage>
        <taxon>Eukaryota</taxon>
        <taxon>Fungi</taxon>
        <taxon>Dikarya</taxon>
        <taxon>Basidiomycota</taxon>
        <taxon>Agaricomycotina</taxon>
        <taxon>Agaricomycetes</taxon>
        <taxon>Hymenochaetales</taxon>
        <taxon>Rickenellaceae</taxon>
        <taxon>Rickenella</taxon>
    </lineage>
</organism>
<gene>
    <name evidence="1" type="ORF">BD410DRAFT_844779</name>
</gene>
<protein>
    <submittedName>
        <fullName evidence="1">Uncharacterized protein</fullName>
    </submittedName>
</protein>
<name>A0A4Y7PKE2_9AGAM</name>
<proteinExistence type="predicted"/>
<dbReference type="EMBL" id="ML170256">
    <property type="protein sequence ID" value="TDL15943.1"/>
    <property type="molecule type" value="Genomic_DNA"/>
</dbReference>
<dbReference type="Proteomes" id="UP000294933">
    <property type="component" value="Unassembled WGS sequence"/>
</dbReference>
<keyword evidence="2" id="KW-1185">Reference proteome</keyword>
<dbReference type="Gene3D" id="1.20.1280.50">
    <property type="match status" value="1"/>
</dbReference>
<sequence>MKVPRSLAKLRTIRRKEHGTKPEDLLTIQNPASLPDTPVLSRRSSLEMRGGGREHNFFDHLHTDLLIMIFSILQSLESPWKSEGRKWIKVTHVCRKWRQLLLAFPSLWTYVDTKWGTMASEFIARSGDSPLKLRIHFRESASLPEIMAVNLAFAHITRACELHLHFHRVEQLLDTTRSLKLHDRSTHLETISLHSESEAQFPHRFFWEFHSTIRRLETSGVCLPSNFDMFRQLTHLKMDFECQQIPSPVAPHDILNMLGCCVKLVDIEFCTFTWVLEPPYSAPIIALRFVRRICFAYSYSTCIGLLDHLILPPAVSLIIKDSRVSGFPFPSIPSSLFSPPYNACLVNIWSPINQIVASRVSSPHDMESCIDVHFSRLTSHANPSLGLEIFRTGFLALLPHLEHLTITLSLTHPLLRATRSWSVAEMATVLASMPNLTTLTLEDYFFKPNCSELAENLLDALHMEQSSQPRAALVVLVCIHSPLSTSSSHFRHRMTNVRRSRS</sequence>